<dbReference type="Proteomes" id="UP000326671">
    <property type="component" value="Unassembled WGS sequence"/>
</dbReference>
<dbReference type="InterPro" id="IPR043831">
    <property type="entry name" value="DUF5808"/>
</dbReference>
<dbReference type="EMBL" id="VYKL01000007">
    <property type="protein sequence ID" value="KAA9029981.1"/>
    <property type="molecule type" value="Genomic_DNA"/>
</dbReference>
<dbReference type="Pfam" id="PF19124">
    <property type="entry name" value="DUF5808"/>
    <property type="match status" value="1"/>
</dbReference>
<accession>A0A5J5I2T0</accession>
<gene>
    <name evidence="4" type="ORF">F4V44_02960</name>
</gene>
<dbReference type="PANTHER" id="PTHR37810">
    <property type="entry name" value="IMMUNITY PROTEIN SDPI"/>
    <property type="match status" value="1"/>
</dbReference>
<feature type="transmembrane region" description="Helical" evidence="1">
    <location>
        <begin position="233"/>
        <end position="254"/>
    </location>
</feature>
<comment type="caution">
    <text evidence="4">The sequence shown here is derived from an EMBL/GenBank/DDBJ whole genome shotgun (WGS) entry which is preliminary data.</text>
</comment>
<keyword evidence="5" id="KW-1185">Reference proteome</keyword>
<keyword evidence="1" id="KW-0812">Transmembrane</keyword>
<dbReference type="Pfam" id="PF07853">
    <property type="entry name" value="DUF1648"/>
    <property type="match status" value="1"/>
</dbReference>
<evidence type="ECO:0000259" key="3">
    <source>
        <dbReference type="Pfam" id="PF19124"/>
    </source>
</evidence>
<feature type="transmembrane region" description="Helical" evidence="1">
    <location>
        <begin position="187"/>
        <end position="206"/>
    </location>
</feature>
<organism evidence="4 5">
    <name type="scientific">Niallia endozanthoxylica</name>
    <dbReference type="NCBI Taxonomy" id="2036016"/>
    <lineage>
        <taxon>Bacteria</taxon>
        <taxon>Bacillati</taxon>
        <taxon>Bacillota</taxon>
        <taxon>Bacilli</taxon>
        <taxon>Bacillales</taxon>
        <taxon>Bacillaceae</taxon>
        <taxon>Niallia</taxon>
    </lineage>
</organism>
<keyword evidence="1" id="KW-1133">Transmembrane helix</keyword>
<protein>
    <submittedName>
        <fullName evidence="4">DUF1648 domain-containing protein</fullName>
    </submittedName>
</protein>
<dbReference type="OrthoDB" id="157646at2"/>
<dbReference type="PIRSF" id="PIRSF032908">
    <property type="entry name" value="UCP032908"/>
    <property type="match status" value="1"/>
</dbReference>
<evidence type="ECO:0000256" key="1">
    <source>
        <dbReference type="SAM" id="Phobius"/>
    </source>
</evidence>
<dbReference type="PANTHER" id="PTHR37810:SF9">
    <property type="entry name" value="MEMBRANE PROTEIN"/>
    <property type="match status" value="1"/>
</dbReference>
<evidence type="ECO:0000259" key="2">
    <source>
        <dbReference type="Pfam" id="PF07853"/>
    </source>
</evidence>
<keyword evidence="1" id="KW-0472">Membrane</keyword>
<feature type="transmembrane region" description="Helical" evidence="1">
    <location>
        <begin position="341"/>
        <end position="362"/>
    </location>
</feature>
<feature type="domain" description="DUF1648" evidence="2">
    <location>
        <begin position="147"/>
        <end position="194"/>
    </location>
</feature>
<feature type="transmembrane region" description="Helical" evidence="1">
    <location>
        <begin position="266"/>
        <end position="287"/>
    </location>
</feature>
<dbReference type="GO" id="GO:0009636">
    <property type="term" value="P:response to toxic substance"/>
    <property type="evidence" value="ECO:0007669"/>
    <property type="project" value="TreeGrafter"/>
</dbReference>
<dbReference type="AlphaFoldDB" id="A0A5J5I2T0"/>
<reference evidence="4 5" key="1">
    <citation type="submission" date="2019-09" db="EMBL/GenBank/DDBJ databases">
        <title>Whole genome sequences of isolates from the Mars Exploration Rovers.</title>
        <authorList>
            <person name="Seuylemezian A."/>
            <person name="Vaishampayan P."/>
        </authorList>
    </citation>
    <scope>NUCLEOTIDE SEQUENCE [LARGE SCALE GENOMIC DNA]</scope>
    <source>
        <strain evidence="4 5">MER_TA_151</strain>
    </source>
</reference>
<proteinExistence type="predicted"/>
<feature type="domain" description="DUF5808" evidence="3">
    <location>
        <begin position="322"/>
        <end position="347"/>
    </location>
</feature>
<feature type="transmembrane region" description="Helical" evidence="1">
    <location>
        <begin position="6"/>
        <end position="24"/>
    </location>
</feature>
<name>A0A5J5I2T0_9BACI</name>
<feature type="transmembrane region" description="Helical" evidence="1">
    <location>
        <begin position="51"/>
        <end position="70"/>
    </location>
</feature>
<dbReference type="InterPro" id="IPR012867">
    <property type="entry name" value="DUF1648"/>
</dbReference>
<feature type="transmembrane region" description="Helical" evidence="1">
    <location>
        <begin position="82"/>
        <end position="102"/>
    </location>
</feature>
<dbReference type="RefSeq" id="WP_150438500.1">
    <property type="nucleotide sequence ID" value="NZ_VYKL01000007.1"/>
</dbReference>
<feature type="transmembrane region" description="Helical" evidence="1">
    <location>
        <begin position="136"/>
        <end position="157"/>
    </location>
</feature>
<evidence type="ECO:0000313" key="5">
    <source>
        <dbReference type="Proteomes" id="UP000326671"/>
    </source>
</evidence>
<dbReference type="InterPro" id="IPR014574">
    <property type="entry name" value="UCP032908"/>
</dbReference>
<sequence length="363" mass="40857">MAFIVFFILILFMACMESAIPYLVRRSVIFGVSVPESHVTDDKLLSFKKTYSIIVAAVSATTLIFFFFWYSQTNPNEELMVLIGTAIQFGIMILSLALYFFYHGKTVQRKKAEKWGENVKQVKTADLSARVQDEMLPWSVFLLPMFITIGVLIYTIMKYPVLPEQIPTHWGINGKPDAFTAKNPVSAIQMPLILLVMQAMMMAINLSQKRSGIKVSATNPKGTRTRQLALRKYSSWFTFIISVLLTMLFSFFQLSTIHENLAGDAVMFALPLVFMLIVLAGTIIFAVKVGTAGNKSADVQAEGIGDYDEDEYWKGGLFYFNKSDPSIFVEKRFGVGWTLNFANPIGYIIILVPIIVILTLSYL</sequence>
<evidence type="ECO:0000313" key="4">
    <source>
        <dbReference type="EMBL" id="KAA9029981.1"/>
    </source>
</evidence>